<name>A0A7K0KC94_9BACT</name>
<organism evidence="2 3">
    <name type="scientific">Hallella mizrahii</name>
    <dbReference type="NCBI Taxonomy" id="2606637"/>
    <lineage>
        <taxon>Bacteria</taxon>
        <taxon>Pseudomonadati</taxon>
        <taxon>Bacteroidota</taxon>
        <taxon>Bacteroidia</taxon>
        <taxon>Bacteroidales</taxon>
        <taxon>Prevotellaceae</taxon>
        <taxon>Hallella</taxon>
    </lineage>
</organism>
<protein>
    <submittedName>
        <fullName evidence="2">Glycosyltransferase family 2 protein</fullName>
    </submittedName>
</protein>
<proteinExistence type="predicted"/>
<dbReference type="CDD" id="cd00761">
    <property type="entry name" value="Glyco_tranf_GTA_type"/>
    <property type="match status" value="1"/>
</dbReference>
<dbReference type="Pfam" id="PF00535">
    <property type="entry name" value="Glycos_transf_2"/>
    <property type="match status" value="1"/>
</dbReference>
<evidence type="ECO:0000313" key="2">
    <source>
        <dbReference type="EMBL" id="MST83546.1"/>
    </source>
</evidence>
<keyword evidence="2" id="KW-0808">Transferase</keyword>
<dbReference type="Proteomes" id="UP000438914">
    <property type="component" value="Unassembled WGS sequence"/>
</dbReference>
<reference evidence="2 3" key="1">
    <citation type="submission" date="2019-08" db="EMBL/GenBank/DDBJ databases">
        <title>In-depth cultivation of the pig gut microbiome towards novel bacterial diversity and tailored functional studies.</title>
        <authorList>
            <person name="Wylensek D."/>
            <person name="Hitch T.C.A."/>
            <person name="Clavel T."/>
        </authorList>
    </citation>
    <scope>NUCLEOTIDE SEQUENCE [LARGE SCALE GENOMIC DNA]</scope>
    <source>
        <strain evidence="2 3">LKV-178-WT-2A</strain>
    </source>
</reference>
<dbReference type="InterPro" id="IPR029044">
    <property type="entry name" value="Nucleotide-diphossugar_trans"/>
</dbReference>
<dbReference type="Gene3D" id="3.90.550.10">
    <property type="entry name" value="Spore Coat Polysaccharide Biosynthesis Protein SpsA, Chain A"/>
    <property type="match status" value="1"/>
</dbReference>
<dbReference type="RefSeq" id="WP_154533125.1">
    <property type="nucleotide sequence ID" value="NZ_VUNG01000003.1"/>
</dbReference>
<accession>A0A7K0KC94</accession>
<keyword evidence="3" id="KW-1185">Reference proteome</keyword>
<feature type="domain" description="Glycosyltransferase 2-like" evidence="1">
    <location>
        <begin position="6"/>
        <end position="142"/>
    </location>
</feature>
<dbReference type="EMBL" id="VUNG01000003">
    <property type="protein sequence ID" value="MST83546.1"/>
    <property type="molecule type" value="Genomic_DNA"/>
</dbReference>
<dbReference type="GO" id="GO:0016758">
    <property type="term" value="F:hexosyltransferase activity"/>
    <property type="evidence" value="ECO:0007669"/>
    <property type="project" value="UniProtKB-ARBA"/>
</dbReference>
<comment type="caution">
    <text evidence="2">The sequence shown here is derived from an EMBL/GenBank/DDBJ whole genome shotgun (WGS) entry which is preliminary data.</text>
</comment>
<dbReference type="AlphaFoldDB" id="A0A7K0KC94"/>
<evidence type="ECO:0000313" key="3">
    <source>
        <dbReference type="Proteomes" id="UP000438914"/>
    </source>
</evidence>
<sequence>MKEKVSIISAVYQVKPYLPEFLDSILAQSFQDWKLYLVDDGSTDGGSAVCDDYAQRDRRIQVIHQKNQGLALARQHALDVCTGEYIYFADSDDWLEPNLLQRMMETMEQQQSDVVIIDYYRNTGDKQTYCHTHEKHIENLSTAEALLRIYCDRISCYMWTYMMKRNIPQERIYCDIFEDHSTILKWMSHAKRITLLHEPLYHYRQRPGSILHSTGSLKINATLFRVVLDRYDFLRRNHLLEEHQKKVDAYTIHVFLKLCKDISRSNVSFHEKMKVVHDIRRAIKAFPWYSPVSLGTKYYLRQCIMRVSPKAFIRVTGATSLFSHPIPRLKRKLRGQR</sequence>
<dbReference type="InterPro" id="IPR001173">
    <property type="entry name" value="Glyco_trans_2-like"/>
</dbReference>
<dbReference type="PANTHER" id="PTHR22916">
    <property type="entry name" value="GLYCOSYLTRANSFERASE"/>
    <property type="match status" value="1"/>
</dbReference>
<gene>
    <name evidence="2" type="ORF">FYJ73_02405</name>
</gene>
<dbReference type="PANTHER" id="PTHR22916:SF3">
    <property type="entry name" value="UDP-GLCNAC:BETAGAL BETA-1,3-N-ACETYLGLUCOSAMINYLTRANSFERASE-LIKE PROTEIN 1"/>
    <property type="match status" value="1"/>
</dbReference>
<dbReference type="SUPFAM" id="SSF53448">
    <property type="entry name" value="Nucleotide-diphospho-sugar transferases"/>
    <property type="match status" value="1"/>
</dbReference>
<evidence type="ECO:0000259" key="1">
    <source>
        <dbReference type="Pfam" id="PF00535"/>
    </source>
</evidence>